<reference evidence="6 7" key="1">
    <citation type="journal article" date="2016" name="Nat. Commun.">
        <title>Thousands of microbial genomes shed light on interconnected biogeochemical processes in an aquifer system.</title>
        <authorList>
            <person name="Anantharaman K."/>
            <person name="Brown C.T."/>
            <person name="Hug L.A."/>
            <person name="Sharon I."/>
            <person name="Castelle C.J."/>
            <person name="Probst A.J."/>
            <person name="Thomas B.C."/>
            <person name="Singh A."/>
            <person name="Wilkins M.J."/>
            <person name="Karaoz U."/>
            <person name="Brodie E.L."/>
            <person name="Williams K.H."/>
            <person name="Hubbard S.S."/>
            <person name="Banfield J.F."/>
        </authorList>
    </citation>
    <scope>NUCLEOTIDE SEQUENCE [LARGE SCALE GENOMIC DNA]</scope>
</reference>
<dbReference type="SMART" id="SM00062">
    <property type="entry name" value="PBPb"/>
    <property type="match status" value="1"/>
</dbReference>
<dbReference type="Gene3D" id="3.40.50.11710">
    <property type="entry name" value="Cyclodipeptide synthase"/>
    <property type="match status" value="1"/>
</dbReference>
<dbReference type="Pfam" id="PF16715">
    <property type="entry name" value="CDPS"/>
    <property type="match status" value="1"/>
</dbReference>
<dbReference type="EMBL" id="MHKI01000029">
    <property type="protein sequence ID" value="OGY85673.1"/>
    <property type="molecule type" value="Genomic_DNA"/>
</dbReference>
<feature type="domain" description="Solute-binding protein family 3/N-terminal" evidence="5">
    <location>
        <begin position="243"/>
        <end position="469"/>
    </location>
</feature>
<sequence>MKAVDQTTHYVIGMSPGNSYFKDEEIHYLLKTTVEKFGRVAVLIADIPAISTYIALGYPENRARRDKALPKGNALKNRVLKAMDDLHYSNDVVKIIQWDKEVENNPLYKEKYEKILALYNSNNTFRSATNATTRAVLEGSQKTIPDIEKATKIAAHYLLSEFAFLEFAPLFFGVKKVVYIYHKNWTVFESYIAGKYDNTPKLHIDFLLLENPYETYNPIWGLEDNEDSQKFSDVLERIEKKQTLRVGFIHSTPTFMYDRDYDNFSGIFYELIIETAKKFNWKIQWTEETGYGVITDALNTNRFDIFGSTVWPTPERIEEASFSESLFKSPIFSWVRSDDGRTEQQLKTDVYARVAIKENDISDYIAKSDFAKNRVVKVPQLSDNRETLRFVADGRADFTFVEPYLAEHFNEDSPMKVIAASKQPLRIYDNTFMFKQGEKRLKKLLDSELSLLKENGTVKKLIKKYTDSENAFILEEKNR</sequence>
<proteinExistence type="inferred from homology"/>
<evidence type="ECO:0000313" key="7">
    <source>
        <dbReference type="Proteomes" id="UP000176420"/>
    </source>
</evidence>
<dbReference type="NCBIfam" id="TIGR04539">
    <property type="entry name" value="tRNA_cyclodipep"/>
    <property type="match status" value="1"/>
</dbReference>
<accession>A0A1G2B8Y8</accession>
<evidence type="ECO:0000313" key="6">
    <source>
        <dbReference type="EMBL" id="OGY85673.1"/>
    </source>
</evidence>
<dbReference type="SUPFAM" id="SSF53850">
    <property type="entry name" value="Periplasmic binding protein-like II"/>
    <property type="match status" value="1"/>
</dbReference>
<evidence type="ECO:0000256" key="3">
    <source>
        <dbReference type="ARBA" id="ARBA00022729"/>
    </source>
</evidence>
<dbReference type="Pfam" id="PF00497">
    <property type="entry name" value="SBP_bac_3"/>
    <property type="match status" value="1"/>
</dbReference>
<dbReference type="InterPro" id="IPR038622">
    <property type="entry name" value="CDPS_sf"/>
</dbReference>
<evidence type="ECO:0000259" key="5">
    <source>
        <dbReference type="SMART" id="SM00062"/>
    </source>
</evidence>
<dbReference type="Proteomes" id="UP000176420">
    <property type="component" value="Unassembled WGS sequence"/>
</dbReference>
<dbReference type="AlphaFoldDB" id="A0A1G2B8Y8"/>
<gene>
    <name evidence="6" type="ORF">A2319_05220</name>
</gene>
<evidence type="ECO:0000256" key="4">
    <source>
        <dbReference type="ARBA" id="ARBA00030771"/>
    </source>
</evidence>
<dbReference type="PANTHER" id="PTHR35936:SF19">
    <property type="entry name" value="AMINO-ACID-BINDING PROTEIN YXEM-RELATED"/>
    <property type="match status" value="1"/>
</dbReference>
<protein>
    <recommendedName>
        <fullName evidence="4">Cyclodipeptide synthase</fullName>
    </recommendedName>
</protein>
<comment type="similarity">
    <text evidence="1">Belongs to the CDPS family.</text>
</comment>
<dbReference type="GO" id="GO:0016755">
    <property type="term" value="F:aminoacyltransferase activity"/>
    <property type="evidence" value="ECO:0007669"/>
    <property type="project" value="InterPro"/>
</dbReference>
<name>A0A1G2B8Y8_9BACT</name>
<keyword evidence="3" id="KW-0732">Signal</keyword>
<evidence type="ECO:0000256" key="2">
    <source>
        <dbReference type="ARBA" id="ARBA00022679"/>
    </source>
</evidence>
<keyword evidence="2" id="KW-0808">Transferase</keyword>
<organism evidence="6 7">
    <name type="scientific">Candidatus Kerfeldbacteria bacterium RIFOXYB2_FULL_38_14</name>
    <dbReference type="NCBI Taxonomy" id="1798547"/>
    <lineage>
        <taxon>Bacteria</taxon>
        <taxon>Candidatus Kerfeldiibacteriota</taxon>
    </lineage>
</organism>
<dbReference type="Gene3D" id="3.40.190.10">
    <property type="entry name" value="Periplasmic binding protein-like II"/>
    <property type="match status" value="2"/>
</dbReference>
<dbReference type="PANTHER" id="PTHR35936">
    <property type="entry name" value="MEMBRANE-BOUND LYTIC MUREIN TRANSGLYCOSYLASE F"/>
    <property type="match status" value="1"/>
</dbReference>
<dbReference type="InterPro" id="IPR001638">
    <property type="entry name" value="Solute-binding_3/MltF_N"/>
</dbReference>
<evidence type="ECO:0000256" key="1">
    <source>
        <dbReference type="ARBA" id="ARBA00006034"/>
    </source>
</evidence>
<comment type="caution">
    <text evidence="6">The sequence shown here is derived from an EMBL/GenBank/DDBJ whole genome shotgun (WGS) entry which is preliminary data.</text>
</comment>
<dbReference type="InterPro" id="IPR030903">
    <property type="entry name" value="CDPS"/>
</dbReference>